<feature type="domain" description="SIS" evidence="5">
    <location>
        <begin position="125"/>
        <end position="266"/>
    </location>
</feature>
<evidence type="ECO:0000259" key="4">
    <source>
        <dbReference type="PROSITE" id="PS51071"/>
    </source>
</evidence>
<dbReference type="Gene3D" id="1.10.10.10">
    <property type="entry name" value="Winged helix-like DNA-binding domain superfamily/Winged helix DNA-binding domain"/>
    <property type="match status" value="1"/>
</dbReference>
<proteinExistence type="predicted"/>
<dbReference type="InterPro" id="IPR036388">
    <property type="entry name" value="WH-like_DNA-bd_sf"/>
</dbReference>
<dbReference type="PANTHER" id="PTHR30514:SF10">
    <property type="entry name" value="MURR_RPIR FAMILY TRANSCRIPTIONAL REGULATOR"/>
    <property type="match status" value="1"/>
</dbReference>
<organism evidence="6 7">
    <name type="scientific">Enterococcus avium</name>
    <name type="common">Streptococcus avium</name>
    <dbReference type="NCBI Taxonomy" id="33945"/>
    <lineage>
        <taxon>Bacteria</taxon>
        <taxon>Bacillati</taxon>
        <taxon>Bacillota</taxon>
        <taxon>Bacilli</taxon>
        <taxon>Lactobacillales</taxon>
        <taxon>Enterococcaceae</taxon>
        <taxon>Enterococcus</taxon>
    </lineage>
</organism>
<evidence type="ECO:0000256" key="3">
    <source>
        <dbReference type="ARBA" id="ARBA00023163"/>
    </source>
</evidence>
<dbReference type="PANTHER" id="PTHR30514">
    <property type="entry name" value="GLUCOKINASE"/>
    <property type="match status" value="1"/>
</dbReference>
<dbReference type="GO" id="GO:0097367">
    <property type="term" value="F:carbohydrate derivative binding"/>
    <property type="evidence" value="ECO:0007669"/>
    <property type="project" value="InterPro"/>
</dbReference>
<dbReference type="GO" id="GO:1901135">
    <property type="term" value="P:carbohydrate derivative metabolic process"/>
    <property type="evidence" value="ECO:0007669"/>
    <property type="project" value="InterPro"/>
</dbReference>
<dbReference type="AlphaFoldDB" id="A0A437UHS9"/>
<dbReference type="RefSeq" id="WP_127979845.1">
    <property type="nucleotide sequence ID" value="NZ_JBPFMR010000107.1"/>
</dbReference>
<feature type="domain" description="HTH rpiR-type" evidence="4">
    <location>
        <begin position="1"/>
        <end position="76"/>
    </location>
</feature>
<dbReference type="SUPFAM" id="SSF46689">
    <property type="entry name" value="Homeodomain-like"/>
    <property type="match status" value="1"/>
</dbReference>
<evidence type="ECO:0000256" key="1">
    <source>
        <dbReference type="ARBA" id="ARBA00023015"/>
    </source>
</evidence>
<dbReference type="Pfam" id="PF01380">
    <property type="entry name" value="SIS"/>
    <property type="match status" value="1"/>
</dbReference>
<protein>
    <submittedName>
        <fullName evidence="6">MurR/RpiR family transcriptional regulator</fullName>
    </submittedName>
</protein>
<name>A0A437UHS9_ENTAV</name>
<sequence>MNLLTFLETNTNFTTSEMTVVKYILANTEKVLNESIYTIAEKTNTSTPTIVRLCKKCGQKGFRDFKIALARDLEAQMNTIQSVDANVPFEAKDTDLIISKKIAQLSSEAILSTQQLLSTSKLNYAVKLITQSKNFYGIGVSDPYLRLKDFKLKLLRINIYLKMMDLQAEQYHLAKNADKNDVAIIISNSGKTAEIVNDAKEFYLYKTPIIAITGNPKSPLAKYASVIFELPNQKDETFKVSNFSSQLSIEYILNVLYSCIFNSNYESNILENKSTPVALFKF</sequence>
<dbReference type="InterPro" id="IPR035472">
    <property type="entry name" value="RpiR-like_SIS"/>
</dbReference>
<reference evidence="6 7" key="1">
    <citation type="submission" date="2018-12" db="EMBL/GenBank/DDBJ databases">
        <title>A novel vanA-carrying plasmid in a clinical isolate of Enterococcus avium.</title>
        <authorList>
            <person name="Bernasconi O.J."/>
            <person name="Luzzaro F."/>
            <person name="Endimiani A."/>
        </authorList>
    </citation>
    <scope>NUCLEOTIDE SEQUENCE [LARGE SCALE GENOMIC DNA]</scope>
    <source>
        <strain evidence="6 7">LC0559/18</strain>
    </source>
</reference>
<dbReference type="InterPro" id="IPR046348">
    <property type="entry name" value="SIS_dom_sf"/>
</dbReference>
<dbReference type="PROSITE" id="PS51071">
    <property type="entry name" value="HTH_RPIR"/>
    <property type="match status" value="1"/>
</dbReference>
<keyword evidence="1" id="KW-0805">Transcription regulation</keyword>
<dbReference type="EMBL" id="RYZS01000002">
    <property type="protein sequence ID" value="RVU93196.1"/>
    <property type="molecule type" value="Genomic_DNA"/>
</dbReference>
<dbReference type="GO" id="GO:0003677">
    <property type="term" value="F:DNA binding"/>
    <property type="evidence" value="ECO:0007669"/>
    <property type="project" value="UniProtKB-KW"/>
</dbReference>
<dbReference type="GO" id="GO:0003700">
    <property type="term" value="F:DNA-binding transcription factor activity"/>
    <property type="evidence" value="ECO:0007669"/>
    <property type="project" value="InterPro"/>
</dbReference>
<accession>A0A437UHS9</accession>
<evidence type="ECO:0000313" key="7">
    <source>
        <dbReference type="Proteomes" id="UP000288388"/>
    </source>
</evidence>
<dbReference type="InterPro" id="IPR047640">
    <property type="entry name" value="RpiR-like"/>
</dbReference>
<dbReference type="PROSITE" id="PS51464">
    <property type="entry name" value="SIS"/>
    <property type="match status" value="1"/>
</dbReference>
<dbReference type="Pfam" id="PF01418">
    <property type="entry name" value="HTH_6"/>
    <property type="match status" value="1"/>
</dbReference>
<gene>
    <name evidence="6" type="ORF">EK398_22475</name>
</gene>
<dbReference type="InterPro" id="IPR000281">
    <property type="entry name" value="HTH_RpiR"/>
</dbReference>
<dbReference type="InterPro" id="IPR009057">
    <property type="entry name" value="Homeodomain-like_sf"/>
</dbReference>
<comment type="caution">
    <text evidence="6">The sequence shown here is derived from an EMBL/GenBank/DDBJ whole genome shotgun (WGS) entry which is preliminary data.</text>
</comment>
<dbReference type="CDD" id="cd05013">
    <property type="entry name" value="SIS_RpiR"/>
    <property type="match status" value="1"/>
</dbReference>
<dbReference type="Gene3D" id="3.40.50.10490">
    <property type="entry name" value="Glucose-6-phosphate isomerase like protein, domain 1"/>
    <property type="match status" value="1"/>
</dbReference>
<evidence type="ECO:0000256" key="2">
    <source>
        <dbReference type="ARBA" id="ARBA00023125"/>
    </source>
</evidence>
<evidence type="ECO:0000313" key="6">
    <source>
        <dbReference type="EMBL" id="RVU93196.1"/>
    </source>
</evidence>
<keyword evidence="2" id="KW-0238">DNA-binding</keyword>
<dbReference type="Proteomes" id="UP000288388">
    <property type="component" value="Unassembled WGS sequence"/>
</dbReference>
<evidence type="ECO:0000259" key="5">
    <source>
        <dbReference type="PROSITE" id="PS51464"/>
    </source>
</evidence>
<keyword evidence="3" id="KW-0804">Transcription</keyword>
<dbReference type="SUPFAM" id="SSF53697">
    <property type="entry name" value="SIS domain"/>
    <property type="match status" value="1"/>
</dbReference>
<dbReference type="InterPro" id="IPR001347">
    <property type="entry name" value="SIS_dom"/>
</dbReference>